<dbReference type="RefSeq" id="WP_025067666.1">
    <property type="nucleotide sequence ID" value="NZ_CALKRA010000081.1"/>
</dbReference>
<reference evidence="5 6" key="1">
    <citation type="submission" date="2018-06" db="EMBL/GenBank/DDBJ databases">
        <authorList>
            <consortium name="Pathogen Informatics"/>
            <person name="Doyle S."/>
        </authorList>
    </citation>
    <scope>NUCLEOTIDE SEQUENCE [LARGE SCALE GENOMIC DNA]</scope>
    <source>
        <strain evidence="5 6">NCTC13067</strain>
    </source>
</reference>
<dbReference type="Proteomes" id="UP000255469">
    <property type="component" value="Unassembled WGS sequence"/>
</dbReference>
<dbReference type="PANTHER" id="PTHR10434">
    <property type="entry name" value="1-ACYL-SN-GLYCEROL-3-PHOSPHATE ACYLTRANSFERASE"/>
    <property type="match status" value="1"/>
</dbReference>
<keyword evidence="3 5" id="KW-0012">Acyltransferase</keyword>
<evidence type="ECO:0000259" key="4">
    <source>
        <dbReference type="SMART" id="SM00563"/>
    </source>
</evidence>
<dbReference type="EMBL" id="UGTM01000001">
    <property type="protein sequence ID" value="SUB86898.1"/>
    <property type="molecule type" value="Genomic_DNA"/>
</dbReference>
<evidence type="ECO:0000256" key="1">
    <source>
        <dbReference type="ARBA" id="ARBA00005189"/>
    </source>
</evidence>
<sequence length="275" mass="31463">MSNPTARQQVQHSTVHRPVFVQILTVLYNLYTMFIVLPLFVLASILTALTTTVGCQLGNGHFWGYYPGKYWAWLTIRLLLLPVKVKGREHLDPRQSYVFVSNHQGAFDIFLIYGFLGRNFKWMMKKAIRKIPLIGLACEKAHHIYVDKSGASKIKKTYDTARETLREGMSVVVFPEGARSFTGHMGRFRRGAFMLADELQLPVCPLTINGSFDVMPRTSDWRFPVWHRLCLTIHEPIFPEGKGAAFEKQTMERAYDAVMAGLTPEYQGFIENPDQ</sequence>
<gene>
    <name evidence="5" type="ORF">NCTC13067_00551</name>
</gene>
<dbReference type="PANTHER" id="PTHR10434:SF66">
    <property type="entry name" value="PHOSPHOLIPID_GLYCEROL ACYLTRANSFERASE DOMAIN-CONTAINING PROTEIN"/>
    <property type="match status" value="1"/>
</dbReference>
<feature type="domain" description="Phospholipid/glycerol acyltransferase" evidence="4">
    <location>
        <begin position="97"/>
        <end position="211"/>
    </location>
</feature>
<evidence type="ECO:0000313" key="6">
    <source>
        <dbReference type="Proteomes" id="UP000255469"/>
    </source>
</evidence>
<dbReference type="AlphaFoldDB" id="A0A347AXS7"/>
<evidence type="ECO:0000256" key="2">
    <source>
        <dbReference type="ARBA" id="ARBA00022679"/>
    </source>
</evidence>
<dbReference type="SMART" id="SM00563">
    <property type="entry name" value="PlsC"/>
    <property type="match status" value="1"/>
</dbReference>
<name>A0A347AXS7_9BACT</name>
<dbReference type="GO" id="GO:0003841">
    <property type="term" value="F:1-acylglycerol-3-phosphate O-acyltransferase activity"/>
    <property type="evidence" value="ECO:0007669"/>
    <property type="project" value="TreeGrafter"/>
</dbReference>
<proteinExistence type="predicted"/>
<comment type="pathway">
    <text evidence="1">Lipid metabolism.</text>
</comment>
<dbReference type="SUPFAM" id="SSF69593">
    <property type="entry name" value="Glycerol-3-phosphate (1)-acyltransferase"/>
    <property type="match status" value="1"/>
</dbReference>
<dbReference type="CDD" id="cd07989">
    <property type="entry name" value="LPLAT_AGPAT-like"/>
    <property type="match status" value="1"/>
</dbReference>
<evidence type="ECO:0000256" key="3">
    <source>
        <dbReference type="ARBA" id="ARBA00023315"/>
    </source>
</evidence>
<accession>A0A347AXS7</accession>
<protein>
    <submittedName>
        <fullName evidence="5">2-acyl-glycerophospho-ethanolamine acyltransferase</fullName>
    </submittedName>
</protein>
<dbReference type="Pfam" id="PF01553">
    <property type="entry name" value="Acyltransferase"/>
    <property type="match status" value="1"/>
</dbReference>
<dbReference type="GO" id="GO:0006654">
    <property type="term" value="P:phosphatidic acid biosynthetic process"/>
    <property type="evidence" value="ECO:0007669"/>
    <property type="project" value="TreeGrafter"/>
</dbReference>
<keyword evidence="2 5" id="KW-0808">Transferase</keyword>
<dbReference type="InterPro" id="IPR002123">
    <property type="entry name" value="Plipid/glycerol_acylTrfase"/>
</dbReference>
<organism evidence="5 6">
    <name type="scientific">Prevotella denticola</name>
    <dbReference type="NCBI Taxonomy" id="28129"/>
    <lineage>
        <taxon>Bacteria</taxon>
        <taxon>Pseudomonadati</taxon>
        <taxon>Bacteroidota</taxon>
        <taxon>Bacteroidia</taxon>
        <taxon>Bacteroidales</taxon>
        <taxon>Prevotellaceae</taxon>
        <taxon>Prevotella</taxon>
    </lineage>
</organism>
<evidence type="ECO:0000313" key="5">
    <source>
        <dbReference type="EMBL" id="SUB86898.1"/>
    </source>
</evidence>